<dbReference type="PROSITE" id="PS51462">
    <property type="entry name" value="NUDIX"/>
    <property type="match status" value="1"/>
</dbReference>
<reference evidence="5" key="1">
    <citation type="submission" date="2017-09" db="EMBL/GenBank/DDBJ databases">
        <title>Depth-based differentiation of microbial function through sediment-hosted aquifers and enrichment of novel symbionts in the deep terrestrial subsurface.</title>
        <authorList>
            <person name="Probst A.J."/>
            <person name="Ladd B."/>
            <person name="Jarett J.K."/>
            <person name="Geller-Mcgrath D.E."/>
            <person name="Sieber C.M.K."/>
            <person name="Emerson J.B."/>
            <person name="Anantharaman K."/>
            <person name="Thomas B.C."/>
            <person name="Malmstrom R."/>
            <person name="Stieglmeier M."/>
            <person name="Klingl A."/>
            <person name="Woyke T."/>
            <person name="Ryan C.M."/>
            <person name="Banfield J.F."/>
        </authorList>
    </citation>
    <scope>NUCLEOTIDE SEQUENCE [LARGE SCALE GENOMIC DNA]</scope>
</reference>
<evidence type="ECO:0000256" key="2">
    <source>
        <dbReference type="ARBA" id="ARBA00022801"/>
    </source>
</evidence>
<dbReference type="PANTHER" id="PTHR43046:SF14">
    <property type="entry name" value="MUTT_NUDIX FAMILY PROTEIN"/>
    <property type="match status" value="1"/>
</dbReference>
<proteinExistence type="predicted"/>
<evidence type="ECO:0000313" key="5">
    <source>
        <dbReference type="Proteomes" id="UP000230078"/>
    </source>
</evidence>
<evidence type="ECO:0000256" key="1">
    <source>
        <dbReference type="ARBA" id="ARBA00001946"/>
    </source>
</evidence>
<name>A0A2M7V4F2_9BACT</name>
<dbReference type="EMBL" id="PFPI01000026">
    <property type="protein sequence ID" value="PIZ93430.1"/>
    <property type="molecule type" value="Genomic_DNA"/>
</dbReference>
<comment type="cofactor">
    <cofactor evidence="1">
        <name>Mg(2+)</name>
        <dbReference type="ChEBI" id="CHEBI:18420"/>
    </cofactor>
</comment>
<keyword evidence="2" id="KW-0378">Hydrolase</keyword>
<accession>A0A2M7V4F2</accession>
<dbReference type="Gene3D" id="3.90.79.10">
    <property type="entry name" value="Nucleoside Triphosphate Pyrophosphohydrolase"/>
    <property type="match status" value="1"/>
</dbReference>
<sequence>MGKTVIGTNLEKEQIEMNISDLSLRVSIYGILIEDGNVLLANQFGGFDLPGGGLEMGETFAECLEREYWEETGLKVTMGDIVDCKMNFFQFREEQPYQSILIYVTCKKISGELSKDFMTQYEKDGGGDMPEW</sequence>
<feature type="domain" description="Nudix hydrolase" evidence="3">
    <location>
        <begin position="23"/>
        <end position="132"/>
    </location>
</feature>
<dbReference type="Pfam" id="PF00293">
    <property type="entry name" value="NUDIX"/>
    <property type="match status" value="1"/>
</dbReference>
<comment type="caution">
    <text evidence="4">The sequence shown here is derived from an EMBL/GenBank/DDBJ whole genome shotgun (WGS) entry which is preliminary data.</text>
</comment>
<feature type="non-terminal residue" evidence="4">
    <location>
        <position position="132"/>
    </location>
</feature>
<dbReference type="GO" id="GO:0016787">
    <property type="term" value="F:hydrolase activity"/>
    <property type="evidence" value="ECO:0007669"/>
    <property type="project" value="UniProtKB-KW"/>
</dbReference>
<dbReference type="InterPro" id="IPR020476">
    <property type="entry name" value="Nudix_hydrolase"/>
</dbReference>
<protein>
    <recommendedName>
        <fullName evidence="3">Nudix hydrolase domain-containing protein</fullName>
    </recommendedName>
</protein>
<evidence type="ECO:0000259" key="3">
    <source>
        <dbReference type="PROSITE" id="PS51462"/>
    </source>
</evidence>
<dbReference type="InterPro" id="IPR015797">
    <property type="entry name" value="NUDIX_hydrolase-like_dom_sf"/>
</dbReference>
<dbReference type="SUPFAM" id="SSF55811">
    <property type="entry name" value="Nudix"/>
    <property type="match status" value="1"/>
</dbReference>
<organism evidence="4 5">
    <name type="scientific">Candidatus Magasanikbacteria bacterium CG_4_10_14_0_2_um_filter_41_31</name>
    <dbReference type="NCBI Taxonomy" id="1974639"/>
    <lineage>
        <taxon>Bacteria</taxon>
        <taxon>Candidatus Magasanikiibacteriota</taxon>
    </lineage>
</organism>
<dbReference type="AlphaFoldDB" id="A0A2M7V4F2"/>
<dbReference type="PANTHER" id="PTHR43046">
    <property type="entry name" value="GDP-MANNOSE MANNOSYL HYDROLASE"/>
    <property type="match status" value="1"/>
</dbReference>
<gene>
    <name evidence="4" type="ORF">COX83_02140</name>
</gene>
<dbReference type="PRINTS" id="PR00502">
    <property type="entry name" value="NUDIXFAMILY"/>
</dbReference>
<dbReference type="Proteomes" id="UP000230078">
    <property type="component" value="Unassembled WGS sequence"/>
</dbReference>
<dbReference type="InterPro" id="IPR000086">
    <property type="entry name" value="NUDIX_hydrolase_dom"/>
</dbReference>
<evidence type="ECO:0000313" key="4">
    <source>
        <dbReference type="EMBL" id="PIZ93430.1"/>
    </source>
</evidence>